<dbReference type="SMART" id="SM00304">
    <property type="entry name" value="HAMP"/>
    <property type="match status" value="1"/>
</dbReference>
<evidence type="ECO:0000313" key="14">
    <source>
        <dbReference type="EMBL" id="HIS48838.1"/>
    </source>
</evidence>
<evidence type="ECO:0000313" key="15">
    <source>
        <dbReference type="Proteomes" id="UP000823927"/>
    </source>
</evidence>
<dbReference type="EMBL" id="DVIT01000064">
    <property type="protein sequence ID" value="HIS48838.1"/>
    <property type="molecule type" value="Genomic_DNA"/>
</dbReference>
<evidence type="ECO:0000256" key="10">
    <source>
        <dbReference type="ARBA" id="ARBA00023012"/>
    </source>
</evidence>
<dbReference type="InterPro" id="IPR010559">
    <property type="entry name" value="Sig_transdc_His_kin_internal"/>
</dbReference>
<dbReference type="AlphaFoldDB" id="A0A9D1JS51"/>
<proteinExistence type="predicted"/>
<evidence type="ECO:0000256" key="2">
    <source>
        <dbReference type="ARBA" id="ARBA00022475"/>
    </source>
</evidence>
<evidence type="ECO:0000256" key="12">
    <source>
        <dbReference type="SAM" id="Phobius"/>
    </source>
</evidence>
<keyword evidence="3" id="KW-0597">Phosphoprotein</keyword>
<keyword evidence="4" id="KW-0808">Transferase</keyword>
<dbReference type="PROSITE" id="PS50885">
    <property type="entry name" value="HAMP"/>
    <property type="match status" value="1"/>
</dbReference>
<keyword evidence="5 12" id="KW-0812">Transmembrane</keyword>
<dbReference type="Proteomes" id="UP000823927">
    <property type="component" value="Unassembled WGS sequence"/>
</dbReference>
<dbReference type="InterPro" id="IPR050640">
    <property type="entry name" value="Bact_2-comp_sensor_kinase"/>
</dbReference>
<name>A0A9D1JS51_9FIRM</name>
<keyword evidence="9 12" id="KW-1133">Transmembrane helix</keyword>
<comment type="subcellular location">
    <subcellularLocation>
        <location evidence="1">Cell membrane</location>
        <topology evidence="1">Multi-pass membrane protein</topology>
    </subcellularLocation>
</comment>
<evidence type="ECO:0000256" key="4">
    <source>
        <dbReference type="ARBA" id="ARBA00022679"/>
    </source>
</evidence>
<evidence type="ECO:0000256" key="5">
    <source>
        <dbReference type="ARBA" id="ARBA00022692"/>
    </source>
</evidence>
<evidence type="ECO:0000256" key="6">
    <source>
        <dbReference type="ARBA" id="ARBA00022741"/>
    </source>
</evidence>
<sequence>MEQNKRYSIFHSTIFRIIVVIIILVLPINIMTIIFSMITLRQSQAEVSREIQNTLNMAGDTLASTLETSVRQLSYLSVSSTDFSVVASKSQMEDKPERFYTSYANVGTALDNVLSGFDQLDVVYFVFPETDYLVSRGYPGLVYREYRNVLESMPDQEDEENAWRYMEIGGSAVLVSHDSWHDMDFGVVLNLERTLNKLNLPELEEGNLFLFTNREETLFTEEGESFFYQAGMDLEAVKNSSRYHVYRCPLENFDLTLIQIVDDQYSTFTIPTILRVMQYLSIILAVAVIPLLLYYISRMVNRPLNRLIKAINLIERGDLDYRIPEKSNGTEFEQINRSFNGMMEQIKNLKIDVYEQELEKKNIKMQYLSQQIQPHFILNALNLLYSYEPEEYPLIQKMILCISKYFRYIVKMNEEFVELSQEMNHIKNYFEIQRARFKRGEIRKQAKSLKSSRLWTAGKQVTTE</sequence>
<dbReference type="Pfam" id="PF00672">
    <property type="entry name" value="HAMP"/>
    <property type="match status" value="1"/>
</dbReference>
<comment type="caution">
    <text evidence="14">The sequence shown here is derived from an EMBL/GenBank/DDBJ whole genome shotgun (WGS) entry which is preliminary data.</text>
</comment>
<dbReference type="GO" id="GO:0000155">
    <property type="term" value="F:phosphorelay sensor kinase activity"/>
    <property type="evidence" value="ECO:0007669"/>
    <property type="project" value="InterPro"/>
</dbReference>
<reference evidence="14" key="2">
    <citation type="journal article" date="2021" name="PeerJ">
        <title>Extensive microbial diversity within the chicken gut microbiome revealed by metagenomics and culture.</title>
        <authorList>
            <person name="Gilroy R."/>
            <person name="Ravi A."/>
            <person name="Getino M."/>
            <person name="Pursley I."/>
            <person name="Horton D.L."/>
            <person name="Alikhan N.F."/>
            <person name="Baker D."/>
            <person name="Gharbi K."/>
            <person name="Hall N."/>
            <person name="Watson M."/>
            <person name="Adriaenssens E.M."/>
            <person name="Foster-Nyarko E."/>
            <person name="Jarju S."/>
            <person name="Secka A."/>
            <person name="Antonio M."/>
            <person name="Oren A."/>
            <person name="Chaudhuri R.R."/>
            <person name="La Ragione R."/>
            <person name="Hildebrand F."/>
            <person name="Pallen M.J."/>
        </authorList>
    </citation>
    <scope>NUCLEOTIDE SEQUENCE</scope>
    <source>
        <strain evidence="14">CHK178-757</strain>
    </source>
</reference>
<accession>A0A9D1JS51</accession>
<keyword evidence="11 12" id="KW-0472">Membrane</keyword>
<keyword evidence="10" id="KW-0902">Two-component regulatory system</keyword>
<dbReference type="SUPFAM" id="SSF158472">
    <property type="entry name" value="HAMP domain-like"/>
    <property type="match status" value="1"/>
</dbReference>
<dbReference type="Pfam" id="PF06580">
    <property type="entry name" value="His_kinase"/>
    <property type="match status" value="1"/>
</dbReference>
<evidence type="ECO:0000256" key="8">
    <source>
        <dbReference type="ARBA" id="ARBA00022840"/>
    </source>
</evidence>
<dbReference type="PANTHER" id="PTHR34220:SF11">
    <property type="entry name" value="SENSOR PROTEIN KINASE HPTS"/>
    <property type="match status" value="1"/>
</dbReference>
<dbReference type="GO" id="GO:0005886">
    <property type="term" value="C:plasma membrane"/>
    <property type="evidence" value="ECO:0007669"/>
    <property type="project" value="UniProtKB-SubCell"/>
</dbReference>
<evidence type="ECO:0000256" key="3">
    <source>
        <dbReference type="ARBA" id="ARBA00022553"/>
    </source>
</evidence>
<evidence type="ECO:0000256" key="9">
    <source>
        <dbReference type="ARBA" id="ARBA00022989"/>
    </source>
</evidence>
<evidence type="ECO:0000256" key="11">
    <source>
        <dbReference type="ARBA" id="ARBA00023136"/>
    </source>
</evidence>
<keyword evidence="7 14" id="KW-0418">Kinase</keyword>
<feature type="transmembrane region" description="Helical" evidence="12">
    <location>
        <begin position="14"/>
        <end position="38"/>
    </location>
</feature>
<protein>
    <submittedName>
        <fullName evidence="14">Histidine kinase</fullName>
    </submittedName>
</protein>
<dbReference type="InterPro" id="IPR003660">
    <property type="entry name" value="HAMP_dom"/>
</dbReference>
<dbReference type="PANTHER" id="PTHR34220">
    <property type="entry name" value="SENSOR HISTIDINE KINASE YPDA"/>
    <property type="match status" value="1"/>
</dbReference>
<feature type="domain" description="HAMP" evidence="13">
    <location>
        <begin position="298"/>
        <end position="351"/>
    </location>
</feature>
<keyword evidence="2" id="KW-1003">Cell membrane</keyword>
<keyword evidence="8" id="KW-0067">ATP-binding</keyword>
<evidence type="ECO:0000259" key="13">
    <source>
        <dbReference type="PROSITE" id="PS50885"/>
    </source>
</evidence>
<evidence type="ECO:0000256" key="7">
    <source>
        <dbReference type="ARBA" id="ARBA00022777"/>
    </source>
</evidence>
<reference evidence="14" key="1">
    <citation type="submission" date="2020-10" db="EMBL/GenBank/DDBJ databases">
        <authorList>
            <person name="Gilroy R."/>
        </authorList>
    </citation>
    <scope>NUCLEOTIDE SEQUENCE</scope>
    <source>
        <strain evidence="14">CHK178-757</strain>
    </source>
</reference>
<feature type="transmembrane region" description="Helical" evidence="12">
    <location>
        <begin position="276"/>
        <end position="296"/>
    </location>
</feature>
<dbReference type="GO" id="GO:0005524">
    <property type="term" value="F:ATP binding"/>
    <property type="evidence" value="ECO:0007669"/>
    <property type="project" value="UniProtKB-KW"/>
</dbReference>
<evidence type="ECO:0000256" key="1">
    <source>
        <dbReference type="ARBA" id="ARBA00004651"/>
    </source>
</evidence>
<keyword evidence="6" id="KW-0547">Nucleotide-binding</keyword>
<dbReference type="Gene3D" id="6.10.340.10">
    <property type="match status" value="1"/>
</dbReference>
<organism evidence="14 15">
    <name type="scientific">Candidatus Scybalocola faecigallinarum</name>
    <dbReference type="NCBI Taxonomy" id="2840941"/>
    <lineage>
        <taxon>Bacteria</taxon>
        <taxon>Bacillati</taxon>
        <taxon>Bacillota</taxon>
        <taxon>Clostridia</taxon>
        <taxon>Lachnospirales</taxon>
        <taxon>Lachnospiraceae</taxon>
        <taxon>Lachnospiraceae incertae sedis</taxon>
        <taxon>Candidatus Scybalocola (ex Gilroy et al. 2021)</taxon>
    </lineage>
</organism>
<gene>
    <name evidence="14" type="ORF">IAB46_15055</name>
</gene>
<dbReference type="CDD" id="cd06225">
    <property type="entry name" value="HAMP"/>
    <property type="match status" value="1"/>
</dbReference>